<dbReference type="SUPFAM" id="SSF109604">
    <property type="entry name" value="HD-domain/PDEase-like"/>
    <property type="match status" value="1"/>
</dbReference>
<evidence type="ECO:0000259" key="2">
    <source>
        <dbReference type="PROSITE" id="PS51833"/>
    </source>
</evidence>
<dbReference type="Pfam" id="PF08668">
    <property type="entry name" value="HDOD"/>
    <property type="match status" value="1"/>
</dbReference>
<dbReference type="PROSITE" id="PS51833">
    <property type="entry name" value="HDOD"/>
    <property type="match status" value="1"/>
</dbReference>
<dbReference type="STRING" id="157733.AB986_11615"/>
<dbReference type="SUPFAM" id="SSF141868">
    <property type="entry name" value="EAL domain-like"/>
    <property type="match status" value="1"/>
</dbReference>
<name>A0A0J6CX49_9BACL</name>
<dbReference type="PANTHER" id="PTHR33525">
    <property type="match status" value="1"/>
</dbReference>
<evidence type="ECO:0000313" key="4">
    <source>
        <dbReference type="Proteomes" id="UP000035996"/>
    </source>
</evidence>
<accession>A0A0J6CX49</accession>
<dbReference type="SMART" id="SM00052">
    <property type="entry name" value="EAL"/>
    <property type="match status" value="1"/>
</dbReference>
<evidence type="ECO:0000259" key="1">
    <source>
        <dbReference type="PROSITE" id="PS50883"/>
    </source>
</evidence>
<feature type="domain" description="EAL" evidence="1">
    <location>
        <begin position="1"/>
        <end position="204"/>
    </location>
</feature>
<dbReference type="OrthoDB" id="9804751at2"/>
<gene>
    <name evidence="3" type="ORF">AB986_11615</name>
</gene>
<organism evidence="3 4">
    <name type="scientific">Guptibacillus hwajinpoensis</name>
    <dbReference type="NCBI Taxonomy" id="208199"/>
    <lineage>
        <taxon>Bacteria</taxon>
        <taxon>Bacillati</taxon>
        <taxon>Bacillota</taxon>
        <taxon>Bacilli</taxon>
        <taxon>Bacillales</taxon>
        <taxon>Guptibacillaceae</taxon>
        <taxon>Guptibacillus</taxon>
    </lineage>
</organism>
<dbReference type="InterPro" id="IPR052340">
    <property type="entry name" value="RNase_Y/CdgJ"/>
</dbReference>
<dbReference type="Pfam" id="PF00563">
    <property type="entry name" value="EAL"/>
    <property type="match status" value="1"/>
</dbReference>
<dbReference type="InterPro" id="IPR013976">
    <property type="entry name" value="HDOD"/>
</dbReference>
<sequence>MEAFIGRQPILTVDKELYGYELLHRSSNQNVYQGFDGTQATATVISNSYLSFGLDQLSDQKRCFINFTEDLLLDEVPTFFSSESIIVEILETVKLTDEVIAACRKLKESGYKLALDDVIEMSNYEKVIELIDIIKVDFIETSKQQRLDIIEQFNHLPITFLAEKVETLEEFEEAKELGYVLFQGYFFSKPVILTTRDIKPMPQQYVKMLEEINRPVPDISLVSELVERDLALSYKLLRLINSLGLPVKVSNIRQAIVLLGLFEVKKWIMILMLTKEINESSKVIQLSLIRSKLSERIARKIRINPSDASFIGMFSLLESILQRPISNILVDLPIEDHIKEALLDEDHSSIYAHVLKLVKAIERCNWEAVDSMLAKVNISMDDLQEDYFEAVRWANSVISTFGP</sequence>
<protein>
    <recommendedName>
        <fullName evidence="5">HDOD domain-containing protein</fullName>
    </recommendedName>
</protein>
<comment type="caution">
    <text evidence="3">The sequence shown here is derived from an EMBL/GenBank/DDBJ whole genome shotgun (WGS) entry which is preliminary data.</text>
</comment>
<dbReference type="AlphaFoldDB" id="A0A0J6CX49"/>
<dbReference type="PROSITE" id="PS50883">
    <property type="entry name" value="EAL"/>
    <property type="match status" value="1"/>
</dbReference>
<dbReference type="InterPro" id="IPR035919">
    <property type="entry name" value="EAL_sf"/>
</dbReference>
<keyword evidence="4" id="KW-1185">Reference proteome</keyword>
<dbReference type="InterPro" id="IPR001633">
    <property type="entry name" value="EAL_dom"/>
</dbReference>
<dbReference type="Proteomes" id="UP000035996">
    <property type="component" value="Unassembled WGS sequence"/>
</dbReference>
<dbReference type="InterPro" id="IPR014408">
    <property type="entry name" value="dGMP_Pdiesterase_EAL/HD-GYP"/>
</dbReference>
<evidence type="ECO:0008006" key="5">
    <source>
        <dbReference type="Google" id="ProtNLM"/>
    </source>
</evidence>
<proteinExistence type="predicted"/>
<dbReference type="EMBL" id="LELK01000004">
    <property type="protein sequence ID" value="KMM36609.1"/>
    <property type="molecule type" value="Genomic_DNA"/>
</dbReference>
<dbReference type="PIRSF" id="PIRSF003180">
    <property type="entry name" value="DiGMPpdiest_YuxH"/>
    <property type="match status" value="1"/>
</dbReference>
<dbReference type="PATRIC" id="fig|157733.3.peg.340"/>
<evidence type="ECO:0000313" key="3">
    <source>
        <dbReference type="EMBL" id="KMM36609.1"/>
    </source>
</evidence>
<dbReference type="PANTHER" id="PTHR33525:SF4">
    <property type="entry name" value="CYCLIC DI-GMP PHOSPHODIESTERASE CDGJ"/>
    <property type="match status" value="1"/>
</dbReference>
<reference evidence="3" key="1">
    <citation type="submission" date="2015-06" db="EMBL/GenBank/DDBJ databases">
        <authorList>
            <person name="Liu B."/>
            <person name="Wang J."/>
            <person name="Zhu Y."/>
            <person name="Liu G."/>
            <person name="Chen Q."/>
            <person name="Zheng C."/>
            <person name="Che J."/>
            <person name="Ge C."/>
            <person name="Shi H."/>
            <person name="Pan Z."/>
            <person name="Liu X."/>
        </authorList>
    </citation>
    <scope>NUCLEOTIDE SEQUENCE [LARGE SCALE GENOMIC DNA]</scope>
    <source>
        <strain evidence="3">DSM 16346</strain>
    </source>
</reference>
<dbReference type="Gene3D" id="3.20.20.450">
    <property type="entry name" value="EAL domain"/>
    <property type="match status" value="1"/>
</dbReference>
<dbReference type="RefSeq" id="WP_048311321.1">
    <property type="nucleotide sequence ID" value="NZ_CP119526.1"/>
</dbReference>
<feature type="domain" description="HDOD" evidence="2">
    <location>
        <begin position="198"/>
        <end position="382"/>
    </location>
</feature>
<dbReference type="Gene3D" id="1.10.3210.10">
    <property type="entry name" value="Hypothetical protein af1432"/>
    <property type="match status" value="1"/>
</dbReference>